<keyword evidence="1" id="KW-0812">Transmembrane</keyword>
<accession>A0AAF0QPT4</accession>
<feature type="non-terminal residue" evidence="2">
    <location>
        <position position="1"/>
    </location>
</feature>
<evidence type="ECO:0000313" key="3">
    <source>
        <dbReference type="Proteomes" id="UP001234989"/>
    </source>
</evidence>
<protein>
    <submittedName>
        <fullName evidence="2">Uncharacterized protein</fullName>
    </submittedName>
</protein>
<gene>
    <name evidence="2" type="ORF">MTR67_018450</name>
</gene>
<reference evidence="2" key="1">
    <citation type="submission" date="2023-08" db="EMBL/GenBank/DDBJ databases">
        <title>A de novo genome assembly of Solanum verrucosum Schlechtendal, a Mexican diploid species geographically isolated from the other diploid A-genome species in potato relatives.</title>
        <authorList>
            <person name="Hosaka K."/>
        </authorList>
    </citation>
    <scope>NUCLEOTIDE SEQUENCE</scope>
    <source>
        <tissue evidence="2">Young leaves</tissue>
    </source>
</reference>
<keyword evidence="3" id="KW-1185">Reference proteome</keyword>
<dbReference type="Proteomes" id="UP001234989">
    <property type="component" value="Chromosome 4"/>
</dbReference>
<proteinExistence type="predicted"/>
<sequence>VSKKKVVVSTLCIKKHLVETILIRGDKILTLKVKVHDYIMTLTTILVLLFSEHFYVFAQD</sequence>
<feature type="transmembrane region" description="Helical" evidence="1">
    <location>
        <begin position="38"/>
        <end position="58"/>
    </location>
</feature>
<keyword evidence="1" id="KW-1133">Transmembrane helix</keyword>
<evidence type="ECO:0000313" key="2">
    <source>
        <dbReference type="EMBL" id="WMV25065.1"/>
    </source>
</evidence>
<dbReference type="EMBL" id="CP133615">
    <property type="protein sequence ID" value="WMV25065.1"/>
    <property type="molecule type" value="Genomic_DNA"/>
</dbReference>
<organism evidence="2 3">
    <name type="scientific">Solanum verrucosum</name>
    <dbReference type="NCBI Taxonomy" id="315347"/>
    <lineage>
        <taxon>Eukaryota</taxon>
        <taxon>Viridiplantae</taxon>
        <taxon>Streptophyta</taxon>
        <taxon>Embryophyta</taxon>
        <taxon>Tracheophyta</taxon>
        <taxon>Spermatophyta</taxon>
        <taxon>Magnoliopsida</taxon>
        <taxon>eudicotyledons</taxon>
        <taxon>Gunneridae</taxon>
        <taxon>Pentapetalae</taxon>
        <taxon>asterids</taxon>
        <taxon>lamiids</taxon>
        <taxon>Solanales</taxon>
        <taxon>Solanaceae</taxon>
        <taxon>Solanoideae</taxon>
        <taxon>Solaneae</taxon>
        <taxon>Solanum</taxon>
    </lineage>
</organism>
<evidence type="ECO:0000256" key="1">
    <source>
        <dbReference type="SAM" id="Phobius"/>
    </source>
</evidence>
<keyword evidence="1" id="KW-0472">Membrane</keyword>
<name>A0AAF0QPT4_SOLVR</name>
<dbReference type="AlphaFoldDB" id="A0AAF0QPT4"/>